<dbReference type="AlphaFoldDB" id="A0A078AHY8"/>
<evidence type="ECO:0000313" key="4">
    <source>
        <dbReference type="Proteomes" id="UP000039865"/>
    </source>
</evidence>
<feature type="transmembrane region" description="Helical" evidence="2">
    <location>
        <begin position="243"/>
        <end position="263"/>
    </location>
</feature>
<dbReference type="EMBL" id="CCKQ01010043">
    <property type="protein sequence ID" value="CDW81536.1"/>
    <property type="molecule type" value="Genomic_DNA"/>
</dbReference>
<feature type="region of interest" description="Disordered" evidence="1">
    <location>
        <begin position="417"/>
        <end position="436"/>
    </location>
</feature>
<keyword evidence="2" id="KW-0812">Transmembrane</keyword>
<keyword evidence="2" id="KW-0472">Membrane</keyword>
<evidence type="ECO:0008006" key="5">
    <source>
        <dbReference type="Google" id="ProtNLM"/>
    </source>
</evidence>
<protein>
    <recommendedName>
        <fullName evidence="5">Transmembrane protein</fullName>
    </recommendedName>
</protein>
<dbReference type="Proteomes" id="UP000039865">
    <property type="component" value="Unassembled WGS sequence"/>
</dbReference>
<name>A0A078AHY8_STYLE</name>
<feature type="region of interest" description="Disordered" evidence="1">
    <location>
        <begin position="379"/>
        <end position="401"/>
    </location>
</feature>
<keyword evidence="2" id="KW-1133">Transmembrane helix</keyword>
<evidence type="ECO:0000256" key="2">
    <source>
        <dbReference type="SAM" id="Phobius"/>
    </source>
</evidence>
<keyword evidence="4" id="KW-1185">Reference proteome</keyword>
<reference evidence="3 4" key="1">
    <citation type="submission" date="2014-06" db="EMBL/GenBank/DDBJ databases">
        <authorList>
            <person name="Swart Estienne"/>
        </authorList>
    </citation>
    <scope>NUCLEOTIDE SEQUENCE [LARGE SCALE GENOMIC DNA]</scope>
    <source>
        <strain evidence="3 4">130c</strain>
    </source>
</reference>
<sequence>MFDIFFDEQTTSQAKDQAIKKQRQPKKQSILSDRAKNYGIAQCQDTKDIRETERSQYEYHICEEQFYNIDQLFIVKGSDEVILINNADDYFIVFKINDCQINFENLMNYKMLSLPRKSVKTNYPNDLIKVQSCHQGQYLCFVNQMTLKIEGTVLSKDIYNFNSLQIINLKQFDTEQNICSIDGDCKDGILANEQIFLQGEIDPNQNGSSSNISAIDNNSTIENNTMLNRTANSDDEVFDFKKIYHFGFNAIVVSLILLLHVTYKIYRTKRFSQTTHYLRKSSHFWTEDRRDRYELFNDQLQDSLEQLLPKNKYIQIIGKEDEQADDDYFSPQKRSNTTGKNTEFMYQQQRSEFRQGGNIGQEQKQPFQGFRGNLFQDQNKANNSQHQQKRQTEVYNPPTIIGGASFKKRLSSITNSDEFKQKANQRVSFKVPSNKS</sequence>
<organism evidence="3 4">
    <name type="scientific">Stylonychia lemnae</name>
    <name type="common">Ciliate</name>
    <dbReference type="NCBI Taxonomy" id="5949"/>
    <lineage>
        <taxon>Eukaryota</taxon>
        <taxon>Sar</taxon>
        <taxon>Alveolata</taxon>
        <taxon>Ciliophora</taxon>
        <taxon>Intramacronucleata</taxon>
        <taxon>Spirotrichea</taxon>
        <taxon>Stichotrichia</taxon>
        <taxon>Sporadotrichida</taxon>
        <taxon>Oxytrichidae</taxon>
        <taxon>Stylonychinae</taxon>
        <taxon>Stylonychia</taxon>
    </lineage>
</organism>
<evidence type="ECO:0000313" key="3">
    <source>
        <dbReference type="EMBL" id="CDW81536.1"/>
    </source>
</evidence>
<gene>
    <name evidence="3" type="primary">Contig3630.g3875</name>
    <name evidence="3" type="ORF">STYLEM_10555</name>
</gene>
<proteinExistence type="predicted"/>
<accession>A0A078AHY8</accession>
<dbReference type="InParanoid" id="A0A078AHY8"/>
<evidence type="ECO:0000256" key="1">
    <source>
        <dbReference type="SAM" id="MobiDB-lite"/>
    </source>
</evidence>